<protein>
    <recommendedName>
        <fullName evidence="6">Putative nitroreductase TM1586 domain-containing protein</fullName>
    </recommendedName>
</protein>
<dbReference type="SUPFAM" id="SSF55469">
    <property type="entry name" value="FMN-dependent nitroreductase-like"/>
    <property type="match status" value="2"/>
</dbReference>
<organism evidence="7 8">
    <name type="scientific">Candidatus Sediminicultor quintus</name>
    <dbReference type="NCBI Taxonomy" id="1797291"/>
    <lineage>
        <taxon>Bacteria</taxon>
        <taxon>Pseudomonadati</taxon>
        <taxon>Atribacterota</taxon>
        <taxon>Candidatus Phoenicimicrobiia</taxon>
        <taxon>Candidatus Pheonicimicrobiales</taxon>
        <taxon>Candidatus Phoenicimicrobiaceae</taxon>
        <taxon>Candidatus Sediminicultor</taxon>
    </lineage>
</organism>
<comment type="similarity">
    <text evidence="2">Belongs to the nitroreductase family.</text>
</comment>
<evidence type="ECO:0000256" key="2">
    <source>
        <dbReference type="ARBA" id="ARBA00007118"/>
    </source>
</evidence>
<evidence type="ECO:0000313" key="8">
    <source>
        <dbReference type="Proteomes" id="UP000177701"/>
    </source>
</evidence>
<proteinExistence type="inferred from homology"/>
<name>A0A1F5A5E2_9BACT</name>
<evidence type="ECO:0000259" key="6">
    <source>
        <dbReference type="Pfam" id="PF14512"/>
    </source>
</evidence>
<evidence type="ECO:0000256" key="3">
    <source>
        <dbReference type="ARBA" id="ARBA00022630"/>
    </source>
</evidence>
<feature type="domain" description="Putative nitroreductase TM1586" evidence="6">
    <location>
        <begin position="8"/>
        <end position="247"/>
    </location>
</feature>
<reference evidence="7 8" key="1">
    <citation type="journal article" date="2016" name="Nat. Commun.">
        <title>Thousands of microbial genomes shed light on interconnected biogeochemical processes in an aquifer system.</title>
        <authorList>
            <person name="Anantharaman K."/>
            <person name="Brown C.T."/>
            <person name="Hug L.A."/>
            <person name="Sharon I."/>
            <person name="Castelle C.J."/>
            <person name="Probst A.J."/>
            <person name="Thomas B.C."/>
            <person name="Singh A."/>
            <person name="Wilkins M.J."/>
            <person name="Karaoz U."/>
            <person name="Brodie E.L."/>
            <person name="Williams K.H."/>
            <person name="Hubbard S.S."/>
            <person name="Banfield J.F."/>
        </authorList>
    </citation>
    <scope>NUCLEOTIDE SEQUENCE [LARGE SCALE GENOMIC DNA]</scope>
</reference>
<dbReference type="InterPro" id="IPR029478">
    <property type="entry name" value="TM1586_NiRdase"/>
</dbReference>
<dbReference type="PANTHER" id="PTHR43673">
    <property type="entry name" value="NAD(P)H NITROREDUCTASE YDGI-RELATED"/>
    <property type="match status" value="1"/>
</dbReference>
<dbReference type="PANTHER" id="PTHR43673:SF2">
    <property type="entry name" value="NITROREDUCTASE"/>
    <property type="match status" value="1"/>
</dbReference>
<keyword evidence="4" id="KW-0288">FMN</keyword>
<dbReference type="GO" id="GO:0016491">
    <property type="term" value="F:oxidoreductase activity"/>
    <property type="evidence" value="ECO:0007669"/>
    <property type="project" value="UniProtKB-KW"/>
</dbReference>
<evidence type="ECO:0000313" key="7">
    <source>
        <dbReference type="EMBL" id="OGD13793.1"/>
    </source>
</evidence>
<keyword evidence="5" id="KW-0560">Oxidoreductase</keyword>
<evidence type="ECO:0000256" key="1">
    <source>
        <dbReference type="ARBA" id="ARBA00001917"/>
    </source>
</evidence>
<gene>
    <name evidence="7" type="ORF">A2V47_00720</name>
</gene>
<dbReference type="Pfam" id="PF14512">
    <property type="entry name" value="TM1586_NiRdase"/>
    <property type="match status" value="1"/>
</dbReference>
<dbReference type="Gene3D" id="3.40.109.30">
    <property type="entry name" value="putative nitroreductase (tm1586), domain 2"/>
    <property type="match status" value="1"/>
</dbReference>
<keyword evidence="3" id="KW-0285">Flavoprotein</keyword>
<sequence length="275" mass="31151">MKNIIQKDSMKTRKSIRTYTGEKISAIDKEKIINYLNNDENLVGINGNKIKIQFIEIGENISGSIGTYGIIKNAPAFLIVTSKNSRDIMLDCGYVFERFLLYLEQNGLGTCWLGGTFNRKKLNKDIKLSSGEIIPIISPVGYSSKKSSLSNKMIRTFAKSDSRINFDELFFNENFNHNIKDPDIREALEMLRLAPSASNKQPWRVLIDANGDAHFFIKRAPNYSGEKLGYDIQWLDIGISIAHYEIAFGCREFIVNASKIDNVPDSLEYVITAKK</sequence>
<comment type="caution">
    <text evidence="7">The sequence shown here is derived from an EMBL/GenBank/DDBJ whole genome shotgun (WGS) entry which is preliminary data.</text>
</comment>
<dbReference type="Proteomes" id="UP000177701">
    <property type="component" value="Unassembled WGS sequence"/>
</dbReference>
<dbReference type="InterPro" id="IPR000415">
    <property type="entry name" value="Nitroreductase-like"/>
</dbReference>
<evidence type="ECO:0000256" key="5">
    <source>
        <dbReference type="ARBA" id="ARBA00023002"/>
    </source>
</evidence>
<dbReference type="AlphaFoldDB" id="A0A1F5A5E2"/>
<accession>A0A1F5A5E2</accession>
<dbReference type="Gene3D" id="3.40.109.10">
    <property type="entry name" value="NADH Oxidase"/>
    <property type="match status" value="1"/>
</dbReference>
<evidence type="ECO:0000256" key="4">
    <source>
        <dbReference type="ARBA" id="ARBA00022643"/>
    </source>
</evidence>
<dbReference type="EMBL" id="MEYH01000100">
    <property type="protein sequence ID" value="OGD13793.1"/>
    <property type="molecule type" value="Genomic_DNA"/>
</dbReference>
<comment type="cofactor">
    <cofactor evidence="1">
        <name>FMN</name>
        <dbReference type="ChEBI" id="CHEBI:58210"/>
    </cofactor>
</comment>
<dbReference type="STRING" id="1797291.A2V47_00720"/>